<dbReference type="CDD" id="cd00590">
    <property type="entry name" value="RRM_SF"/>
    <property type="match status" value="1"/>
</dbReference>
<evidence type="ECO:0000256" key="1">
    <source>
        <dbReference type="ARBA" id="ARBA00001798"/>
    </source>
</evidence>
<dbReference type="Proteomes" id="UP000799118">
    <property type="component" value="Unassembled WGS sequence"/>
</dbReference>
<dbReference type="Pfam" id="PF00097">
    <property type="entry name" value="zf-C3HC4"/>
    <property type="match status" value="1"/>
</dbReference>
<dbReference type="CDD" id="cd20335">
    <property type="entry name" value="BRcat_RBR"/>
    <property type="match status" value="1"/>
</dbReference>
<dbReference type="InterPro" id="IPR017907">
    <property type="entry name" value="Znf_RING_CS"/>
</dbReference>
<keyword evidence="3" id="KW-0808">Transferase</keyword>
<dbReference type="EMBL" id="ML769462">
    <property type="protein sequence ID" value="KAE9400018.1"/>
    <property type="molecule type" value="Genomic_DNA"/>
</dbReference>
<dbReference type="Gene3D" id="3.30.40.10">
    <property type="entry name" value="Zinc/RING finger domain, C3HC4 (zinc finger)"/>
    <property type="match status" value="1"/>
</dbReference>
<evidence type="ECO:0000256" key="6">
    <source>
        <dbReference type="ARBA" id="ARBA00022771"/>
    </source>
</evidence>
<evidence type="ECO:0000313" key="17">
    <source>
        <dbReference type="Proteomes" id="UP000799118"/>
    </source>
</evidence>
<evidence type="ECO:0000259" key="13">
    <source>
        <dbReference type="PROSITE" id="PS50102"/>
    </source>
</evidence>
<evidence type="ECO:0000259" key="12">
    <source>
        <dbReference type="PROSITE" id="PS50089"/>
    </source>
</evidence>
<dbReference type="InterPro" id="IPR044066">
    <property type="entry name" value="TRIAD_supradom"/>
</dbReference>
<dbReference type="EC" id="2.3.2.31" evidence="2"/>
<dbReference type="SMART" id="SM00647">
    <property type="entry name" value="IBR"/>
    <property type="match status" value="1"/>
</dbReference>
<dbReference type="PROSITE" id="PS51873">
    <property type="entry name" value="TRIAD"/>
    <property type="match status" value="1"/>
</dbReference>
<evidence type="ECO:0000256" key="11">
    <source>
        <dbReference type="SAM" id="MobiDB-lite"/>
    </source>
</evidence>
<dbReference type="InterPro" id="IPR031127">
    <property type="entry name" value="E3_UB_ligase_RBR"/>
</dbReference>
<dbReference type="InterPro" id="IPR001841">
    <property type="entry name" value="Znf_RING"/>
</dbReference>
<comment type="catalytic activity">
    <reaction evidence="1">
        <text>[E2 ubiquitin-conjugating enzyme]-S-ubiquitinyl-L-cysteine + [acceptor protein]-L-lysine = [E2 ubiquitin-conjugating enzyme]-L-cysteine + [acceptor protein]-N(6)-ubiquitinyl-L-lysine.</text>
        <dbReference type="EC" id="2.3.2.31"/>
    </reaction>
</comment>
<keyword evidence="4 10" id="KW-0479">Metal-binding</keyword>
<dbReference type="SMART" id="SM00360">
    <property type="entry name" value="RRM"/>
    <property type="match status" value="2"/>
</dbReference>
<dbReference type="Pfam" id="PF01485">
    <property type="entry name" value="IBR"/>
    <property type="match status" value="1"/>
</dbReference>
<evidence type="ECO:0000256" key="5">
    <source>
        <dbReference type="ARBA" id="ARBA00022737"/>
    </source>
</evidence>
<dbReference type="GO" id="GO:0061630">
    <property type="term" value="F:ubiquitin protein ligase activity"/>
    <property type="evidence" value="ECO:0007669"/>
    <property type="project" value="UniProtKB-EC"/>
</dbReference>
<dbReference type="SUPFAM" id="SSF54928">
    <property type="entry name" value="RNA-binding domain, RBD"/>
    <property type="match status" value="2"/>
</dbReference>
<protein>
    <recommendedName>
        <fullName evidence="2">RBR-type E3 ubiquitin transferase</fullName>
        <ecNumber evidence="2">2.3.2.31</ecNumber>
    </recommendedName>
</protein>
<sequence>MEEEEGREYVEGTDTPADHHGSLEEPDEEMEEWPAEEQEDGEGSIGEVKSTNEMYDGRTMEEARTEVVDSWQSSNGWNIVDDAWNEYQNEPRKTLPCKAFGQGHCRFGDNCHYLHIAPEAADDWQHDSGVTETVDAEEIAPIELEESLDEPLPIIRQSFYCDINYGQTTRPEKIVTSFESDTIRIYNIPLSFGEDDIFGLVSPFGTVLEMQTEFSEDPTYHATVKFSSQTEAEEAVKRLRDLELVTEHTLQVYLGSKAQIMYDWRPSAPGRSVKISYPNPSREAWVCFQTMDLYKKAGGLDGEMFGGRKIAVLKERRPPKNRNYYYLRVSGLPLAAGKQEIKAFFKDCMLVEMITPTYTTPPVNEIDTLLQQHGELEELDMLPFSDEKPRNLGFARFASADAASRAIHALNNTSYAFLGGGNLRVQTTYYIAYQISRNILSVIRKELDRLCDSLTTGIQVYESVSTTSPVDSVVLRLCGSDLVAFTKTRRDLDLLTGGEVILMDGKPLWDDYFDLPSSTRIIEQLNSQGSFFIERDFRNRHILVFGQKARGEEMLLKLLNKVWEQVVTMAVSDACIANMIRAGYPDEVAAKNKVHFDYACRAITVRGTADDREKVWSAISEYEAYSEPVLSARERTCALCHSEPPEPISLPCRHTFCRGCLQLWFKSLIGPNFTSVECIAAVDSVPDASEKQEGEISRCCAQVPYAFIHEVLSDEEEDDLLEYSFLSHIWAHLLEFRLCPTRNCPMVYRVGSPGTVIQCPGCRKDICISCHGELHEGLTCTECKLL</sequence>
<dbReference type="InterPro" id="IPR018957">
    <property type="entry name" value="Znf_C3HC4_RING-type"/>
</dbReference>
<proteinExistence type="predicted"/>
<dbReference type="Gene3D" id="3.30.70.330">
    <property type="match status" value="2"/>
</dbReference>
<dbReference type="PROSITE" id="PS00518">
    <property type="entry name" value="ZF_RING_1"/>
    <property type="match status" value="1"/>
</dbReference>
<evidence type="ECO:0000256" key="8">
    <source>
        <dbReference type="ARBA" id="ARBA00022833"/>
    </source>
</evidence>
<dbReference type="Pfam" id="PF00076">
    <property type="entry name" value="RRM_1"/>
    <property type="match status" value="1"/>
</dbReference>
<keyword evidence="5" id="KW-0677">Repeat</keyword>
<evidence type="ECO:0000259" key="14">
    <source>
        <dbReference type="PROSITE" id="PS50103"/>
    </source>
</evidence>
<feature type="region of interest" description="Disordered" evidence="11">
    <location>
        <begin position="1"/>
        <end position="54"/>
    </location>
</feature>
<organism evidence="16 17">
    <name type="scientific">Gymnopus androsaceus JB14</name>
    <dbReference type="NCBI Taxonomy" id="1447944"/>
    <lineage>
        <taxon>Eukaryota</taxon>
        <taxon>Fungi</taxon>
        <taxon>Dikarya</taxon>
        <taxon>Basidiomycota</taxon>
        <taxon>Agaricomycotina</taxon>
        <taxon>Agaricomycetes</taxon>
        <taxon>Agaricomycetidae</taxon>
        <taxon>Agaricales</taxon>
        <taxon>Marasmiineae</taxon>
        <taxon>Omphalotaceae</taxon>
        <taxon>Gymnopus</taxon>
    </lineage>
</organism>
<dbReference type="GO" id="GO:0003723">
    <property type="term" value="F:RNA binding"/>
    <property type="evidence" value="ECO:0007669"/>
    <property type="project" value="UniProtKB-UniRule"/>
</dbReference>
<dbReference type="SMART" id="SM00356">
    <property type="entry name" value="ZnF_C3H1"/>
    <property type="match status" value="1"/>
</dbReference>
<evidence type="ECO:0000256" key="2">
    <source>
        <dbReference type="ARBA" id="ARBA00012251"/>
    </source>
</evidence>
<feature type="domain" description="RRM" evidence="13">
    <location>
        <begin position="325"/>
        <end position="430"/>
    </location>
</feature>
<dbReference type="PROSITE" id="PS50103">
    <property type="entry name" value="ZF_C3H1"/>
    <property type="match status" value="1"/>
</dbReference>
<evidence type="ECO:0000256" key="7">
    <source>
        <dbReference type="ARBA" id="ARBA00022786"/>
    </source>
</evidence>
<dbReference type="AlphaFoldDB" id="A0A6A4HRN2"/>
<dbReference type="InterPro" id="IPR035979">
    <property type="entry name" value="RBD_domain_sf"/>
</dbReference>
<dbReference type="InterPro" id="IPR013083">
    <property type="entry name" value="Znf_RING/FYVE/PHD"/>
</dbReference>
<dbReference type="Gene3D" id="4.10.1000.10">
    <property type="entry name" value="Zinc finger, CCCH-type"/>
    <property type="match status" value="1"/>
</dbReference>
<evidence type="ECO:0000256" key="10">
    <source>
        <dbReference type="PROSITE-ProRule" id="PRU00723"/>
    </source>
</evidence>
<keyword evidence="9" id="KW-0694">RNA-binding</keyword>
<dbReference type="InterPro" id="IPR002867">
    <property type="entry name" value="IBR_dom"/>
</dbReference>
<dbReference type="InterPro" id="IPR012677">
    <property type="entry name" value="Nucleotide-bd_a/b_plait_sf"/>
</dbReference>
<feature type="compositionally biased region" description="Acidic residues" evidence="11">
    <location>
        <begin position="24"/>
        <end position="42"/>
    </location>
</feature>
<dbReference type="InterPro" id="IPR000571">
    <property type="entry name" value="Znf_CCCH"/>
</dbReference>
<dbReference type="PROSITE" id="PS50089">
    <property type="entry name" value="ZF_RING_2"/>
    <property type="match status" value="1"/>
</dbReference>
<name>A0A6A4HRN2_9AGAR</name>
<feature type="domain" description="C3H1-type" evidence="14">
    <location>
        <begin position="91"/>
        <end position="118"/>
    </location>
</feature>
<gene>
    <name evidence="16" type="ORF">BT96DRAFT_1019165</name>
</gene>
<dbReference type="CDD" id="cd16449">
    <property type="entry name" value="RING-HC"/>
    <property type="match status" value="1"/>
</dbReference>
<feature type="domain" description="RING-type" evidence="15">
    <location>
        <begin position="633"/>
        <end position="786"/>
    </location>
</feature>
<keyword evidence="6 10" id="KW-0863">Zinc-finger</keyword>
<keyword evidence="8 10" id="KW-0862">Zinc</keyword>
<feature type="domain" description="RING-type" evidence="12">
    <location>
        <begin position="637"/>
        <end position="678"/>
    </location>
</feature>
<dbReference type="SUPFAM" id="SSF90229">
    <property type="entry name" value="CCCH zinc finger"/>
    <property type="match status" value="1"/>
</dbReference>
<keyword evidence="17" id="KW-1185">Reference proteome</keyword>
<accession>A0A6A4HRN2</accession>
<evidence type="ECO:0000256" key="3">
    <source>
        <dbReference type="ARBA" id="ARBA00022679"/>
    </source>
</evidence>
<feature type="domain" description="RRM" evidence="13">
    <location>
        <begin position="181"/>
        <end position="257"/>
    </location>
</feature>
<dbReference type="GO" id="GO:0016567">
    <property type="term" value="P:protein ubiquitination"/>
    <property type="evidence" value="ECO:0007669"/>
    <property type="project" value="InterPro"/>
</dbReference>
<dbReference type="GO" id="GO:0008270">
    <property type="term" value="F:zinc ion binding"/>
    <property type="evidence" value="ECO:0007669"/>
    <property type="project" value="UniProtKB-KW"/>
</dbReference>
<dbReference type="OrthoDB" id="1431934at2759"/>
<dbReference type="InterPro" id="IPR000504">
    <property type="entry name" value="RRM_dom"/>
</dbReference>
<dbReference type="SUPFAM" id="SSF57850">
    <property type="entry name" value="RING/U-box"/>
    <property type="match status" value="2"/>
</dbReference>
<evidence type="ECO:0000256" key="9">
    <source>
        <dbReference type="PROSITE-ProRule" id="PRU00176"/>
    </source>
</evidence>
<dbReference type="PROSITE" id="PS50102">
    <property type="entry name" value="RRM"/>
    <property type="match status" value="2"/>
</dbReference>
<reference evidence="16" key="1">
    <citation type="journal article" date="2019" name="Environ. Microbiol.">
        <title>Fungal ecological strategies reflected in gene transcription - a case study of two litter decomposers.</title>
        <authorList>
            <person name="Barbi F."/>
            <person name="Kohler A."/>
            <person name="Barry K."/>
            <person name="Baskaran P."/>
            <person name="Daum C."/>
            <person name="Fauchery L."/>
            <person name="Ihrmark K."/>
            <person name="Kuo A."/>
            <person name="LaButti K."/>
            <person name="Lipzen A."/>
            <person name="Morin E."/>
            <person name="Grigoriev I.V."/>
            <person name="Henrissat B."/>
            <person name="Lindahl B."/>
            <person name="Martin F."/>
        </authorList>
    </citation>
    <scope>NUCLEOTIDE SEQUENCE</scope>
    <source>
        <strain evidence="16">JB14</strain>
    </source>
</reference>
<keyword evidence="7" id="KW-0833">Ubl conjugation pathway</keyword>
<dbReference type="PANTHER" id="PTHR11685">
    <property type="entry name" value="RBR FAMILY RING FINGER AND IBR DOMAIN-CONTAINING"/>
    <property type="match status" value="1"/>
</dbReference>
<evidence type="ECO:0000313" key="16">
    <source>
        <dbReference type="EMBL" id="KAE9400018.1"/>
    </source>
</evidence>
<feature type="zinc finger region" description="C3H1-type" evidence="10">
    <location>
        <begin position="91"/>
        <end position="118"/>
    </location>
</feature>
<evidence type="ECO:0000256" key="4">
    <source>
        <dbReference type="ARBA" id="ARBA00022723"/>
    </source>
</evidence>
<dbReference type="InterPro" id="IPR036855">
    <property type="entry name" value="Znf_CCCH_sf"/>
</dbReference>
<evidence type="ECO:0000259" key="15">
    <source>
        <dbReference type="PROSITE" id="PS51873"/>
    </source>
</evidence>